<organism evidence="1 2">
    <name type="scientific">Putridiphycobacter roseus</name>
    <dbReference type="NCBI Taxonomy" id="2219161"/>
    <lineage>
        <taxon>Bacteria</taxon>
        <taxon>Pseudomonadati</taxon>
        <taxon>Bacteroidota</taxon>
        <taxon>Flavobacteriia</taxon>
        <taxon>Flavobacteriales</taxon>
        <taxon>Crocinitomicaceae</taxon>
        <taxon>Putridiphycobacter</taxon>
    </lineage>
</organism>
<sequence length="71" mass="8368">MNKLNKILTEVSQLTLNIESNYPELYRFIDENPMTIPTSSHPDIDKEAMEDYLKSLKSILKHHIETHQNKK</sequence>
<protein>
    <submittedName>
        <fullName evidence="1">Uncharacterized protein</fullName>
    </submittedName>
</protein>
<name>A0A2W1N009_9FLAO</name>
<dbReference type="EMBL" id="QKSB01000003">
    <property type="protein sequence ID" value="PZE17527.1"/>
    <property type="molecule type" value="Genomic_DNA"/>
</dbReference>
<dbReference type="RefSeq" id="WP_111062488.1">
    <property type="nucleotide sequence ID" value="NZ_JBHUCU010000027.1"/>
</dbReference>
<evidence type="ECO:0000313" key="2">
    <source>
        <dbReference type="Proteomes" id="UP000249248"/>
    </source>
</evidence>
<reference evidence="1 2" key="1">
    <citation type="submission" date="2018-06" db="EMBL/GenBank/DDBJ databases">
        <title>The draft genome sequence of Crocinitomix sp. SM1701.</title>
        <authorList>
            <person name="Zhang X."/>
        </authorList>
    </citation>
    <scope>NUCLEOTIDE SEQUENCE [LARGE SCALE GENOMIC DNA]</scope>
    <source>
        <strain evidence="1 2">SM1701</strain>
    </source>
</reference>
<comment type="caution">
    <text evidence="1">The sequence shown here is derived from an EMBL/GenBank/DDBJ whole genome shotgun (WGS) entry which is preliminary data.</text>
</comment>
<proteinExistence type="predicted"/>
<dbReference type="Proteomes" id="UP000249248">
    <property type="component" value="Unassembled WGS sequence"/>
</dbReference>
<dbReference type="AlphaFoldDB" id="A0A2W1N009"/>
<dbReference type="OrthoDB" id="680581at2"/>
<accession>A0A2W1N009</accession>
<evidence type="ECO:0000313" key="1">
    <source>
        <dbReference type="EMBL" id="PZE17527.1"/>
    </source>
</evidence>
<keyword evidence="2" id="KW-1185">Reference proteome</keyword>
<gene>
    <name evidence="1" type="ORF">DNU06_06780</name>
</gene>